<accession>A0ABT7VXK5</accession>
<sequence length="85" mass="9382">MTTRKPARPVPARQAAHRADAPEGGKILPPRDPVDVPRQPPRPDASTPDEAAKDSRPVRDNRDDSNWADGSKPRPHAKNTRTHLL</sequence>
<evidence type="ECO:0000256" key="1">
    <source>
        <dbReference type="SAM" id="MobiDB-lite"/>
    </source>
</evidence>
<keyword evidence="3" id="KW-1185">Reference proteome</keyword>
<dbReference type="EMBL" id="JAUDJE010000001">
    <property type="protein sequence ID" value="MDM9557669.1"/>
    <property type="molecule type" value="Genomic_DNA"/>
</dbReference>
<name>A0ABT7VXK5_9BORD</name>
<dbReference type="RefSeq" id="WP_289784162.1">
    <property type="nucleotide sequence ID" value="NZ_JAUDJE010000001.1"/>
</dbReference>
<gene>
    <name evidence="2" type="ORF">QUC21_01460</name>
</gene>
<organism evidence="2 3">
    <name type="scientific">Bordetella petrii</name>
    <dbReference type="NCBI Taxonomy" id="94624"/>
    <lineage>
        <taxon>Bacteria</taxon>
        <taxon>Pseudomonadati</taxon>
        <taxon>Pseudomonadota</taxon>
        <taxon>Betaproteobacteria</taxon>
        <taxon>Burkholderiales</taxon>
        <taxon>Alcaligenaceae</taxon>
        <taxon>Bordetella</taxon>
    </lineage>
</organism>
<evidence type="ECO:0000313" key="2">
    <source>
        <dbReference type="EMBL" id="MDM9557669.1"/>
    </source>
</evidence>
<feature type="region of interest" description="Disordered" evidence="1">
    <location>
        <begin position="1"/>
        <end position="85"/>
    </location>
</feature>
<dbReference type="Proteomes" id="UP001175604">
    <property type="component" value="Unassembled WGS sequence"/>
</dbReference>
<comment type="caution">
    <text evidence="2">The sequence shown here is derived from an EMBL/GenBank/DDBJ whole genome shotgun (WGS) entry which is preliminary data.</text>
</comment>
<evidence type="ECO:0000313" key="3">
    <source>
        <dbReference type="Proteomes" id="UP001175604"/>
    </source>
</evidence>
<proteinExistence type="predicted"/>
<feature type="compositionally biased region" description="Basic and acidic residues" evidence="1">
    <location>
        <begin position="50"/>
        <end position="65"/>
    </location>
</feature>
<feature type="compositionally biased region" description="Basic residues" evidence="1">
    <location>
        <begin position="73"/>
        <end position="85"/>
    </location>
</feature>
<reference evidence="2" key="1">
    <citation type="submission" date="2023-06" db="EMBL/GenBank/DDBJ databases">
        <title>full genome analysis of Phenantherene degrader P3.</title>
        <authorList>
            <person name="Akbar A."/>
            <person name="Rahmeh R."/>
            <person name="Kishk M."/>
        </authorList>
    </citation>
    <scope>NUCLEOTIDE SEQUENCE</scope>
    <source>
        <strain evidence="2">P3</strain>
    </source>
</reference>
<protein>
    <submittedName>
        <fullName evidence="2">Uncharacterized protein</fullName>
    </submittedName>
</protein>